<proteinExistence type="predicted"/>
<reference evidence="1" key="1">
    <citation type="journal article" date="2020" name="Stud. Mycol.">
        <title>101 Dothideomycetes genomes: a test case for predicting lifestyles and emergence of pathogens.</title>
        <authorList>
            <person name="Haridas S."/>
            <person name="Albert R."/>
            <person name="Binder M."/>
            <person name="Bloem J."/>
            <person name="Labutti K."/>
            <person name="Salamov A."/>
            <person name="Andreopoulos B."/>
            <person name="Baker S."/>
            <person name="Barry K."/>
            <person name="Bills G."/>
            <person name="Bluhm B."/>
            <person name="Cannon C."/>
            <person name="Castanera R."/>
            <person name="Culley D."/>
            <person name="Daum C."/>
            <person name="Ezra D."/>
            <person name="Gonzalez J."/>
            <person name="Henrissat B."/>
            <person name="Kuo A."/>
            <person name="Liang C."/>
            <person name="Lipzen A."/>
            <person name="Lutzoni F."/>
            <person name="Magnuson J."/>
            <person name="Mondo S."/>
            <person name="Nolan M."/>
            <person name="Ohm R."/>
            <person name="Pangilinan J."/>
            <person name="Park H.-J."/>
            <person name="Ramirez L."/>
            <person name="Alfaro M."/>
            <person name="Sun H."/>
            <person name="Tritt A."/>
            <person name="Yoshinaga Y."/>
            <person name="Zwiers L.-H."/>
            <person name="Turgeon B."/>
            <person name="Goodwin S."/>
            <person name="Spatafora J."/>
            <person name="Crous P."/>
            <person name="Grigoriev I."/>
        </authorList>
    </citation>
    <scope>NUCLEOTIDE SEQUENCE</scope>
    <source>
        <strain evidence="1">ATCC 200398</strain>
    </source>
</reference>
<dbReference type="EMBL" id="MU003511">
    <property type="protein sequence ID" value="KAF2469570.1"/>
    <property type="molecule type" value="Genomic_DNA"/>
</dbReference>
<gene>
    <name evidence="1" type="ORF">BDR25DRAFT_356299</name>
</gene>
<name>A0ACB6QSS1_9PLEO</name>
<accession>A0ACB6QSS1</accession>
<protein>
    <submittedName>
        <fullName evidence="1">Acetyl-CoA synthetase-like protein</fullName>
    </submittedName>
</protein>
<dbReference type="Proteomes" id="UP000799755">
    <property type="component" value="Unassembled WGS sequence"/>
</dbReference>
<organism evidence="1 2">
    <name type="scientific">Lindgomyces ingoldianus</name>
    <dbReference type="NCBI Taxonomy" id="673940"/>
    <lineage>
        <taxon>Eukaryota</taxon>
        <taxon>Fungi</taxon>
        <taxon>Dikarya</taxon>
        <taxon>Ascomycota</taxon>
        <taxon>Pezizomycotina</taxon>
        <taxon>Dothideomycetes</taxon>
        <taxon>Pleosporomycetidae</taxon>
        <taxon>Pleosporales</taxon>
        <taxon>Lindgomycetaceae</taxon>
        <taxon>Lindgomyces</taxon>
    </lineage>
</organism>
<keyword evidence="2" id="KW-1185">Reference proteome</keyword>
<evidence type="ECO:0000313" key="2">
    <source>
        <dbReference type="Proteomes" id="UP000799755"/>
    </source>
</evidence>
<evidence type="ECO:0000313" key="1">
    <source>
        <dbReference type="EMBL" id="KAF2469570.1"/>
    </source>
</evidence>
<comment type="caution">
    <text evidence="1">The sequence shown here is derived from an EMBL/GenBank/DDBJ whole genome shotgun (WGS) entry which is preliminary data.</text>
</comment>
<sequence length="1091" mass="120306">MAVARNAPIFAYNRCRGCLDSCGTSAANFKSRNDNHLIGQSVGFQINNYINTPSKTVRRKRRLVVLIVLRLRDGRFGANSMTRSSEGSTRSPFSHALASTPTADGGTEGKQAAIITKSFSMLAVFDETFTTAKAKALHSVRSSFSIAEAGDSRLRILDRQQIQDPGKPMKLYTEHLQLPNREYPIWTLRGQHLVCGYLVALNETYDEAHNAQGKETNCQRHNGSSYQGLRSKDAHKKECYADLREGYTQKCPGVCEEAPEGCAGYGLGKNINTDSRVELSASWNCQFISHNLEDTRASVKKIRETVRMPKMTVAIAKNGHDAAVAWSINRWRLWNWTSILGGRGETEELEEKALRRLTMDKPTPQTLTEIPSLYRSSPHCSQEMQVFNCIRALTCYSIGLGYAATYRQCCAVAPKSPQSSPDIGAWICGRTSGCLHDPTRLPYSGSINFRTPVAQDEPGVSLRQYLSAGPSCNPKRWCIPQGFQRGVVLYDWAILRPVRGGGEVGVRIVTVTAHVICTSSTIRLKYASVIGIFETSVLRTVPRASLIVRYGSRTRYVRTEHYGPLEALSIPVPPRHHSNINVQKAFGNLIFQPEMEGFDAATRLEDVLSTCANKTTGVYIYTTESAPPKYLTYRALQDEVNLKANQLLHYHGLTRGGIVLVHFHTHRENMVWFWATLFAGCVPTMSTPFVGNPEGRESHLAHLHKLLLDPLFATSQQLLSAEFSKNSLLRCVTVEQLEKNCSEPKLIHDSGSEGQVSEAKVLLGGVAALMLTSGSTGAAKAVPLTHEQILTACSGKLRHLPLATDATVLNWVGLDHVGSLTELHLTALVAGCDQVHVPATEVIADALVLLRLLSKHKVSRTFAPHFLLARLEMLLRAEPPPNTREINLHGLLHLISGGEPNTVEICARLSDQLQKLGAPNRNTITPGFGMTETCAGSIYSINCPDVDIQAQTEFTALGTCIPGIEMRVRDCGLEVRGRIVFRGYFNNLNATQKAFTDDGWFRTGDAATIDASGTLRLVGRSKDLVIVNGVKHVPQTLESAINQANISGVAASEIVCFAQGFQRGVVLYDWAILRPVRVRFWVRSYGREEER</sequence>